<dbReference type="EMBL" id="FMYI01000006">
    <property type="protein sequence ID" value="SDC27941.1"/>
    <property type="molecule type" value="Genomic_DNA"/>
</dbReference>
<dbReference type="Proteomes" id="UP000242949">
    <property type="component" value="Unassembled WGS sequence"/>
</dbReference>
<dbReference type="RefSeq" id="WP_090795770.1">
    <property type="nucleotide sequence ID" value="NZ_FMYI01000006.1"/>
</dbReference>
<organism evidence="2 3">
    <name type="scientific">Pelagirhabdus alkalitolerans</name>
    <dbReference type="NCBI Taxonomy" id="1612202"/>
    <lineage>
        <taxon>Bacteria</taxon>
        <taxon>Bacillati</taxon>
        <taxon>Bacillota</taxon>
        <taxon>Bacilli</taxon>
        <taxon>Bacillales</taxon>
        <taxon>Bacillaceae</taxon>
        <taxon>Pelagirhabdus</taxon>
    </lineage>
</organism>
<feature type="transmembrane region" description="Helical" evidence="1">
    <location>
        <begin position="128"/>
        <end position="151"/>
    </location>
</feature>
<evidence type="ECO:0000313" key="2">
    <source>
        <dbReference type="EMBL" id="SDC27941.1"/>
    </source>
</evidence>
<evidence type="ECO:0000256" key="1">
    <source>
        <dbReference type="SAM" id="Phobius"/>
    </source>
</evidence>
<keyword evidence="1" id="KW-0472">Membrane</keyword>
<keyword evidence="1" id="KW-1133">Transmembrane helix</keyword>
<keyword evidence="3" id="KW-1185">Reference proteome</keyword>
<feature type="transmembrane region" description="Helical" evidence="1">
    <location>
        <begin position="75"/>
        <end position="96"/>
    </location>
</feature>
<keyword evidence="1" id="KW-0812">Transmembrane</keyword>
<gene>
    <name evidence="2" type="ORF">SAMN05421734_10616</name>
</gene>
<sequence>MKRDFNQAKNVFKYLEGRYGKIKKHSMNDDITLAKDMSSNHSLEELYMIKRRIQAHLSHNGENDYINNHLQPSMLSYFVALSTFSISAVTLGWNWLQILAEQNIQLNLDDLEHEEANEILRMIDPSSLFSVAGTVIIVLFTLLFFFGFTVYSIKSKKVLRNAHYEILVIEAITISEKNKNG</sequence>
<dbReference type="AlphaFoldDB" id="A0A1G6KAU1"/>
<reference evidence="3" key="1">
    <citation type="submission" date="2016-09" db="EMBL/GenBank/DDBJ databases">
        <authorList>
            <person name="Varghese N."/>
            <person name="Submissions S."/>
        </authorList>
    </citation>
    <scope>NUCLEOTIDE SEQUENCE [LARGE SCALE GENOMIC DNA]</scope>
    <source>
        <strain evidence="3">S5</strain>
    </source>
</reference>
<proteinExistence type="predicted"/>
<name>A0A1G6KAU1_9BACI</name>
<accession>A0A1G6KAU1</accession>
<protein>
    <submittedName>
        <fullName evidence="2">Uncharacterized protein</fullName>
    </submittedName>
</protein>
<evidence type="ECO:0000313" key="3">
    <source>
        <dbReference type="Proteomes" id="UP000242949"/>
    </source>
</evidence>